<dbReference type="InterPro" id="IPR002401">
    <property type="entry name" value="Cyt_P450_E_grp-I"/>
</dbReference>
<dbReference type="Pfam" id="PF00067">
    <property type="entry name" value="p450"/>
    <property type="match status" value="1"/>
</dbReference>
<keyword evidence="12" id="KW-1185">Reference proteome</keyword>
<dbReference type="PANTHER" id="PTHR47947:SF13">
    <property type="entry name" value="CYTOCHROME P450, FAMILY 81, SUBFAMILY K, POLYPEPTIDE 1-RELATED"/>
    <property type="match status" value="1"/>
</dbReference>
<dbReference type="GO" id="GO:0004497">
    <property type="term" value="F:monooxygenase activity"/>
    <property type="evidence" value="ECO:0007669"/>
    <property type="project" value="UniProtKB-KW"/>
</dbReference>
<feature type="transmembrane region" description="Helical" evidence="10">
    <location>
        <begin position="6"/>
        <end position="24"/>
    </location>
</feature>
<dbReference type="InterPro" id="IPR036396">
    <property type="entry name" value="Cyt_P450_sf"/>
</dbReference>
<evidence type="ECO:0000256" key="5">
    <source>
        <dbReference type="ARBA" id="ARBA00023002"/>
    </source>
</evidence>
<keyword evidence="6 8" id="KW-0408">Iron</keyword>
<feature type="binding site" description="axial binding residue" evidence="8">
    <location>
        <position position="436"/>
    </location>
    <ligand>
        <name>heme</name>
        <dbReference type="ChEBI" id="CHEBI:30413"/>
    </ligand>
    <ligandPart>
        <name>Fe</name>
        <dbReference type="ChEBI" id="CHEBI:18248"/>
    </ligandPart>
</feature>
<keyword evidence="10" id="KW-1133">Transmembrane helix</keyword>
<evidence type="ECO:0000256" key="3">
    <source>
        <dbReference type="ARBA" id="ARBA00022617"/>
    </source>
</evidence>
<dbReference type="SUPFAM" id="SSF48264">
    <property type="entry name" value="Cytochrome P450"/>
    <property type="match status" value="1"/>
</dbReference>
<reference evidence="11" key="1">
    <citation type="submission" date="2021-01" db="EMBL/GenBank/DDBJ databases">
        <authorList>
            <person name="Bezrukov I."/>
        </authorList>
    </citation>
    <scope>NUCLEOTIDE SEQUENCE</scope>
</reference>
<dbReference type="PRINTS" id="PR00385">
    <property type="entry name" value="P450"/>
</dbReference>
<proteinExistence type="inferred from homology"/>
<dbReference type="GO" id="GO:0020037">
    <property type="term" value="F:heme binding"/>
    <property type="evidence" value="ECO:0007669"/>
    <property type="project" value="InterPro"/>
</dbReference>
<dbReference type="GO" id="GO:0005506">
    <property type="term" value="F:iron ion binding"/>
    <property type="evidence" value="ECO:0007669"/>
    <property type="project" value="InterPro"/>
</dbReference>
<keyword evidence="10" id="KW-0472">Membrane</keyword>
<comment type="cofactor">
    <cofactor evidence="1 8">
        <name>heme</name>
        <dbReference type="ChEBI" id="CHEBI:30413"/>
    </cofactor>
</comment>
<dbReference type="FunFam" id="1.10.630.10:FF:000081">
    <property type="entry name" value="Cytochrome P450 CYP81N5"/>
    <property type="match status" value="1"/>
</dbReference>
<dbReference type="PRINTS" id="PR00463">
    <property type="entry name" value="EP450I"/>
</dbReference>
<evidence type="ECO:0000256" key="6">
    <source>
        <dbReference type="ARBA" id="ARBA00023004"/>
    </source>
</evidence>
<evidence type="ECO:0000256" key="4">
    <source>
        <dbReference type="ARBA" id="ARBA00022723"/>
    </source>
</evidence>
<dbReference type="CDD" id="cd20653">
    <property type="entry name" value="CYP81"/>
    <property type="match status" value="1"/>
</dbReference>
<gene>
    <name evidence="11" type="ORF">AARE701A_LOCUS14938</name>
</gene>
<sequence length="500" mass="57238">MENLWVFFFFLTATLTFFITKFLWSQNSKLPPSPTPLPIIGHLHLIKKYPLPQALHHLSSNYGPVLFLKFGCRAVLTLSSPDSIEECFTNHDITLANRPKTITSDHFSYGYKNFGFAPYGDLWRTLRRLSTLEVFSSVSLQKNSSIRNEEVSNLCSILFRLSSGDSCKVDLRYQFTLLTAHFMLRLVSGNRGVEKGDSEAEKKFLDEFKSRFFSSLSSMNVCDYFPVLRWIGYKGLENRVIEMQRMRDEYLQRLIDDIRMKKFDSTGSLVEKFLKLQESEPESYSDDVIKGIVVLMFNAGSDTSPVTMEWAMSLLLNHPDKLDKVREEIKSNVKHKGLIKDSDLSSLPYLRCVVYETLRLYPAAPILPPHCSSKRFNLGNYEIPENTVLLVNAWAVHRDDELWEEANVFKPERFEGFVGDRDGFRFLPFGVGRRACPAAGLAMRVVSLAVGALVQCFEWERVEKVDIDFRPAFSVAMARAEPLVALLKPWAEMVPILSQL</sequence>
<evidence type="ECO:0000256" key="8">
    <source>
        <dbReference type="PIRSR" id="PIRSR602401-1"/>
    </source>
</evidence>
<dbReference type="PROSITE" id="PS00086">
    <property type="entry name" value="CYTOCHROME_P450"/>
    <property type="match status" value="1"/>
</dbReference>
<dbReference type="InterPro" id="IPR050651">
    <property type="entry name" value="Plant_Cytochrome_P450_Monoox"/>
</dbReference>
<evidence type="ECO:0000256" key="7">
    <source>
        <dbReference type="ARBA" id="ARBA00023033"/>
    </source>
</evidence>
<dbReference type="Gene3D" id="1.10.630.10">
    <property type="entry name" value="Cytochrome P450"/>
    <property type="match status" value="1"/>
</dbReference>
<dbReference type="AlphaFoldDB" id="A0A8S2AKX8"/>
<dbReference type="InterPro" id="IPR017972">
    <property type="entry name" value="Cyt_P450_CS"/>
</dbReference>
<keyword evidence="4 8" id="KW-0479">Metal-binding</keyword>
<evidence type="ECO:0000313" key="11">
    <source>
        <dbReference type="EMBL" id="CAE6094755.1"/>
    </source>
</evidence>
<evidence type="ECO:0000256" key="1">
    <source>
        <dbReference type="ARBA" id="ARBA00001971"/>
    </source>
</evidence>
<keyword evidence="7 9" id="KW-0503">Monooxygenase</keyword>
<keyword evidence="10" id="KW-0812">Transmembrane</keyword>
<keyword evidence="5 9" id="KW-0560">Oxidoreductase</keyword>
<dbReference type="PANTHER" id="PTHR47947">
    <property type="entry name" value="CYTOCHROME P450 82C3-RELATED"/>
    <property type="match status" value="1"/>
</dbReference>
<dbReference type="InterPro" id="IPR001128">
    <property type="entry name" value="Cyt_P450"/>
</dbReference>
<protein>
    <recommendedName>
        <fullName evidence="13">Cytochrome P450</fullName>
    </recommendedName>
</protein>
<dbReference type="GO" id="GO:0016705">
    <property type="term" value="F:oxidoreductase activity, acting on paired donors, with incorporation or reduction of molecular oxygen"/>
    <property type="evidence" value="ECO:0007669"/>
    <property type="project" value="InterPro"/>
</dbReference>
<evidence type="ECO:0000256" key="9">
    <source>
        <dbReference type="RuleBase" id="RU000461"/>
    </source>
</evidence>
<evidence type="ECO:0000256" key="10">
    <source>
        <dbReference type="SAM" id="Phobius"/>
    </source>
</evidence>
<accession>A0A8S2AKX8</accession>
<dbReference type="EMBL" id="LR999456">
    <property type="protein sequence ID" value="CAE6094755.1"/>
    <property type="molecule type" value="Genomic_DNA"/>
</dbReference>
<dbReference type="Proteomes" id="UP000682877">
    <property type="component" value="Chromosome 6"/>
</dbReference>
<comment type="similarity">
    <text evidence="2 9">Belongs to the cytochrome P450 family.</text>
</comment>
<evidence type="ECO:0000256" key="2">
    <source>
        <dbReference type="ARBA" id="ARBA00010617"/>
    </source>
</evidence>
<organism evidence="11 12">
    <name type="scientific">Arabidopsis arenosa</name>
    <name type="common">Sand rock-cress</name>
    <name type="synonym">Cardaminopsis arenosa</name>
    <dbReference type="NCBI Taxonomy" id="38785"/>
    <lineage>
        <taxon>Eukaryota</taxon>
        <taxon>Viridiplantae</taxon>
        <taxon>Streptophyta</taxon>
        <taxon>Embryophyta</taxon>
        <taxon>Tracheophyta</taxon>
        <taxon>Spermatophyta</taxon>
        <taxon>Magnoliopsida</taxon>
        <taxon>eudicotyledons</taxon>
        <taxon>Gunneridae</taxon>
        <taxon>Pentapetalae</taxon>
        <taxon>rosids</taxon>
        <taxon>malvids</taxon>
        <taxon>Brassicales</taxon>
        <taxon>Brassicaceae</taxon>
        <taxon>Camelineae</taxon>
        <taxon>Arabidopsis</taxon>
    </lineage>
</organism>
<evidence type="ECO:0008006" key="13">
    <source>
        <dbReference type="Google" id="ProtNLM"/>
    </source>
</evidence>
<keyword evidence="3 8" id="KW-0349">Heme</keyword>
<evidence type="ECO:0000313" key="12">
    <source>
        <dbReference type="Proteomes" id="UP000682877"/>
    </source>
</evidence>
<name>A0A8S2AKX8_ARAAE</name>